<feature type="transmembrane region" description="Helical" evidence="6">
    <location>
        <begin position="328"/>
        <end position="349"/>
    </location>
</feature>
<keyword evidence="2" id="KW-1003">Cell membrane</keyword>
<keyword evidence="5 6" id="KW-0472">Membrane</keyword>
<dbReference type="GO" id="GO:0005886">
    <property type="term" value="C:plasma membrane"/>
    <property type="evidence" value="ECO:0007669"/>
    <property type="project" value="UniProtKB-SubCell"/>
</dbReference>
<dbReference type="SUPFAM" id="SSF53448">
    <property type="entry name" value="Nucleotide-diphospho-sugar transferases"/>
    <property type="match status" value="1"/>
</dbReference>
<evidence type="ECO:0000256" key="6">
    <source>
        <dbReference type="SAM" id="Phobius"/>
    </source>
</evidence>
<comment type="caution">
    <text evidence="8">The sequence shown here is derived from an EMBL/GenBank/DDBJ whole genome shotgun (WGS) entry which is preliminary data.</text>
</comment>
<organism evidence="8 9">
    <name type="scientific">Rhodohalobacter barkolensis</name>
    <dbReference type="NCBI Taxonomy" id="2053187"/>
    <lineage>
        <taxon>Bacteria</taxon>
        <taxon>Pseudomonadati</taxon>
        <taxon>Balneolota</taxon>
        <taxon>Balneolia</taxon>
        <taxon>Balneolales</taxon>
        <taxon>Balneolaceae</taxon>
        <taxon>Rhodohalobacter</taxon>
    </lineage>
</organism>
<keyword evidence="3" id="KW-0328">Glycosyltransferase</keyword>
<evidence type="ECO:0000256" key="1">
    <source>
        <dbReference type="ARBA" id="ARBA00004236"/>
    </source>
</evidence>
<feature type="domain" description="Glycosyltransferase 2-like" evidence="7">
    <location>
        <begin position="48"/>
        <end position="180"/>
    </location>
</feature>
<feature type="transmembrane region" description="Helical" evidence="6">
    <location>
        <begin position="6"/>
        <end position="25"/>
    </location>
</feature>
<proteinExistence type="predicted"/>
<evidence type="ECO:0000256" key="4">
    <source>
        <dbReference type="ARBA" id="ARBA00022679"/>
    </source>
</evidence>
<dbReference type="InterPro" id="IPR029044">
    <property type="entry name" value="Nucleotide-diphossugar_trans"/>
</dbReference>
<accession>A0A2N0VKQ7</accession>
<sequence>MDISILFWLLSASLLYLVGTSIILIRNRIELTELPHDTAENLNSKKISVCIPARNEENNIATLLSSVFKQTYVNYNVHVLDDRSTDQTPQILDEFRSLHPDRLYVHRGTTKPDDWLGKPWACHQLGSLADGEILLFVDADTKLESDALAKINHTFAHYQLDMITVWPRQILGSFWERTVIPLIYFALLTVLPSIYVYRKPRWMPQWIYTNFKDKFAAANGQCLAFTKEAYHKINGHQSVKQQIVEDVHLAKKIKREGLQLRMFTGMETISCRMYKSESEMFEGLRKNFLAGFENSLPVFIIAAVLHIIVFLLPFFTLAWQLISYNPPILFLSSAAISIIFIQRIIISIWFGWNPIYTFTHPIGVLWFQRLGFTKILDKMTGRNALWKGREI</sequence>
<dbReference type="RefSeq" id="WP_101072037.1">
    <property type="nucleotide sequence ID" value="NZ_PISP01000001.1"/>
</dbReference>
<dbReference type="Pfam" id="PF00535">
    <property type="entry name" value="Glycos_transf_2"/>
    <property type="match status" value="1"/>
</dbReference>
<dbReference type="CDD" id="cd00761">
    <property type="entry name" value="Glyco_tranf_GTA_type"/>
    <property type="match status" value="1"/>
</dbReference>
<dbReference type="Proteomes" id="UP000233398">
    <property type="component" value="Unassembled WGS sequence"/>
</dbReference>
<gene>
    <name evidence="8" type="ORF">CWD77_04595</name>
</gene>
<comment type="subcellular location">
    <subcellularLocation>
        <location evidence="1">Cell membrane</location>
    </subcellularLocation>
</comment>
<dbReference type="EMBL" id="PISP01000001">
    <property type="protein sequence ID" value="PKD44749.1"/>
    <property type="molecule type" value="Genomic_DNA"/>
</dbReference>
<feature type="transmembrane region" description="Helical" evidence="6">
    <location>
        <begin position="296"/>
        <end position="316"/>
    </location>
</feature>
<keyword evidence="4" id="KW-0808">Transferase</keyword>
<evidence type="ECO:0000256" key="2">
    <source>
        <dbReference type="ARBA" id="ARBA00022475"/>
    </source>
</evidence>
<feature type="transmembrane region" description="Helical" evidence="6">
    <location>
        <begin position="178"/>
        <end position="197"/>
    </location>
</feature>
<name>A0A2N0VKQ7_9BACT</name>
<protein>
    <recommendedName>
        <fullName evidence="7">Glycosyltransferase 2-like domain-containing protein</fullName>
    </recommendedName>
</protein>
<keyword evidence="9" id="KW-1185">Reference proteome</keyword>
<dbReference type="InterPro" id="IPR001173">
    <property type="entry name" value="Glyco_trans_2-like"/>
</dbReference>
<evidence type="ECO:0000256" key="5">
    <source>
        <dbReference type="ARBA" id="ARBA00023136"/>
    </source>
</evidence>
<reference evidence="8 9" key="1">
    <citation type="submission" date="2017-11" db="EMBL/GenBank/DDBJ databases">
        <title>Rhodohalobacter 15182 sp. nov., isolated from a salt lake.</title>
        <authorList>
            <person name="Han S."/>
        </authorList>
    </citation>
    <scope>NUCLEOTIDE SEQUENCE [LARGE SCALE GENOMIC DNA]</scope>
    <source>
        <strain evidence="8 9">15182</strain>
    </source>
</reference>
<dbReference type="GO" id="GO:0016757">
    <property type="term" value="F:glycosyltransferase activity"/>
    <property type="evidence" value="ECO:0007669"/>
    <property type="project" value="UniProtKB-KW"/>
</dbReference>
<evidence type="ECO:0000313" key="8">
    <source>
        <dbReference type="EMBL" id="PKD44749.1"/>
    </source>
</evidence>
<keyword evidence="6" id="KW-1133">Transmembrane helix</keyword>
<keyword evidence="6" id="KW-0812">Transmembrane</keyword>
<dbReference type="PANTHER" id="PTHR43646">
    <property type="entry name" value="GLYCOSYLTRANSFERASE"/>
    <property type="match status" value="1"/>
</dbReference>
<dbReference type="Gene3D" id="3.90.550.10">
    <property type="entry name" value="Spore Coat Polysaccharide Biosynthesis Protein SpsA, Chain A"/>
    <property type="match status" value="1"/>
</dbReference>
<dbReference type="PANTHER" id="PTHR43646:SF2">
    <property type="entry name" value="GLYCOSYLTRANSFERASE 2-LIKE DOMAIN-CONTAINING PROTEIN"/>
    <property type="match status" value="1"/>
</dbReference>
<evidence type="ECO:0000259" key="7">
    <source>
        <dbReference type="Pfam" id="PF00535"/>
    </source>
</evidence>
<dbReference type="OrthoDB" id="9800276at2"/>
<evidence type="ECO:0000256" key="3">
    <source>
        <dbReference type="ARBA" id="ARBA00022676"/>
    </source>
</evidence>
<dbReference type="AlphaFoldDB" id="A0A2N0VKQ7"/>
<evidence type="ECO:0000313" key="9">
    <source>
        <dbReference type="Proteomes" id="UP000233398"/>
    </source>
</evidence>